<reference evidence="2" key="1">
    <citation type="submission" date="2016-02" db="EMBL/GenBank/DDBJ databases">
        <authorList>
            <person name="Mokah H."/>
            <person name="Prakash A."/>
            <person name="Horton L."/>
            <person name="Cochran E."/>
            <person name="Foltz S."/>
            <person name="Olszewski N."/>
            <person name="Jeyasankar M."/>
            <person name="Sehgal N."/>
            <person name="Miller A."/>
            <person name="Luong A."/>
            <person name="Miller R."/>
            <person name="Afzal A."/>
            <person name="Dandamudi K."/>
            <person name="Yoo S."/>
            <person name="Shi R."/>
            <person name="Carvalho R."/>
            <person name="Koparde V.N."/>
            <person name="Lee V."/>
            <person name="Buck G."/>
            <person name="Serrano M.G."/>
            <person name="Johnson A."/>
        </authorList>
    </citation>
    <scope>NUCLEOTIDE SEQUENCE [LARGE SCALE GENOMIC DNA]</scope>
</reference>
<protein>
    <submittedName>
        <fullName evidence="1">Uncharacterized protein</fullName>
    </submittedName>
</protein>
<accession>A0A143FHX0</accession>
<sequence>MKISDDVRYLQKELHEVMSRINSEMRKPFHSWDNDLLDKLDIKKEEINNLLK</sequence>
<proteinExistence type="predicted"/>
<dbReference type="EMBL" id="KU737345">
    <property type="protein sequence ID" value="AMW61549.1"/>
    <property type="molecule type" value="Genomic_DNA"/>
</dbReference>
<dbReference type="Proteomes" id="UP000225977">
    <property type="component" value="Segment"/>
</dbReference>
<gene>
    <name evidence="1" type="ORF">JUGLONE_277</name>
</gene>
<organism evidence="1 2">
    <name type="scientific">Bacillus phage Juglone</name>
    <dbReference type="NCBI Taxonomy" id="1805949"/>
    <lineage>
        <taxon>Viruses</taxon>
        <taxon>Duplodnaviria</taxon>
        <taxon>Heunggongvirae</taxon>
        <taxon>Uroviricota</taxon>
        <taxon>Caudoviricetes</taxon>
        <taxon>Herelleviridae</taxon>
        <taxon>Bastillevirinae</taxon>
        <taxon>Bequatrovirus</taxon>
        <taxon>Bequatrovirus troll</taxon>
    </lineage>
</organism>
<name>A0A143FHX0_9CAUD</name>
<evidence type="ECO:0000313" key="2">
    <source>
        <dbReference type="Proteomes" id="UP000225977"/>
    </source>
</evidence>
<evidence type="ECO:0000313" key="1">
    <source>
        <dbReference type="EMBL" id="AMW61549.1"/>
    </source>
</evidence>